<protein>
    <recommendedName>
        <fullName evidence="2">Yeast cell wall synthesis Kre9/Knh1-like N-terminal domain-containing protein</fullName>
    </recommendedName>
</protein>
<evidence type="ECO:0000313" key="4">
    <source>
        <dbReference type="Proteomes" id="UP000738325"/>
    </source>
</evidence>
<evidence type="ECO:0000259" key="2">
    <source>
        <dbReference type="Pfam" id="PF10342"/>
    </source>
</evidence>
<evidence type="ECO:0000313" key="3">
    <source>
        <dbReference type="EMBL" id="KAG0328564.1"/>
    </source>
</evidence>
<reference evidence="3" key="1">
    <citation type="journal article" date="2020" name="Fungal Divers.">
        <title>Resolving the Mortierellaceae phylogeny through synthesis of multi-gene phylogenetics and phylogenomics.</title>
        <authorList>
            <person name="Vandepol N."/>
            <person name="Liber J."/>
            <person name="Desiro A."/>
            <person name="Na H."/>
            <person name="Kennedy M."/>
            <person name="Barry K."/>
            <person name="Grigoriev I.V."/>
            <person name="Miller A.N."/>
            <person name="O'Donnell K."/>
            <person name="Stajich J.E."/>
            <person name="Bonito G."/>
        </authorList>
    </citation>
    <scope>NUCLEOTIDE SEQUENCE</scope>
    <source>
        <strain evidence="3">REB-010B</strain>
    </source>
</reference>
<dbReference type="Pfam" id="PF10342">
    <property type="entry name" value="Kre9_KNH"/>
    <property type="match status" value="1"/>
</dbReference>
<dbReference type="Proteomes" id="UP000738325">
    <property type="component" value="Unassembled WGS sequence"/>
</dbReference>
<name>A0A9P6RT23_9FUNG</name>
<dbReference type="InterPro" id="IPR018466">
    <property type="entry name" value="Kre9/Knh1-like_N"/>
</dbReference>
<keyword evidence="4" id="KW-1185">Reference proteome</keyword>
<keyword evidence="1" id="KW-0732">Signal</keyword>
<sequence>MADLTLTSPNATSFVVAGGELSIYWTYSGVQPPSPSTISVELVDNSKKLFTGPLALFANLATTSGKASWSIPKLGYTGSSFSVILVANINGEATIFAQGPSFAILPEGTVNNATPAAQEPVVHSGATMTARWSLAGQAAVAAAGMATFLMHI</sequence>
<dbReference type="AlphaFoldDB" id="A0A9P6RT23"/>
<accession>A0A9P6RT23</accession>
<gene>
    <name evidence="3" type="ORF">BGZ99_005043</name>
</gene>
<dbReference type="OrthoDB" id="2431047at2759"/>
<proteinExistence type="predicted"/>
<comment type="caution">
    <text evidence="3">The sequence shown here is derived from an EMBL/GenBank/DDBJ whole genome shotgun (WGS) entry which is preliminary data.</text>
</comment>
<dbReference type="EMBL" id="JAAAIP010000032">
    <property type="protein sequence ID" value="KAG0328564.1"/>
    <property type="molecule type" value="Genomic_DNA"/>
</dbReference>
<organism evidence="3 4">
    <name type="scientific">Dissophora globulifera</name>
    <dbReference type="NCBI Taxonomy" id="979702"/>
    <lineage>
        <taxon>Eukaryota</taxon>
        <taxon>Fungi</taxon>
        <taxon>Fungi incertae sedis</taxon>
        <taxon>Mucoromycota</taxon>
        <taxon>Mortierellomycotina</taxon>
        <taxon>Mortierellomycetes</taxon>
        <taxon>Mortierellales</taxon>
        <taxon>Mortierellaceae</taxon>
        <taxon>Dissophora</taxon>
    </lineage>
</organism>
<feature type="domain" description="Yeast cell wall synthesis Kre9/Knh1-like N-terminal" evidence="2">
    <location>
        <begin position="8"/>
        <end position="104"/>
    </location>
</feature>
<evidence type="ECO:0000256" key="1">
    <source>
        <dbReference type="ARBA" id="ARBA00022729"/>
    </source>
</evidence>